<keyword evidence="1" id="KW-0812">Transmembrane</keyword>
<reference evidence="4" key="1">
    <citation type="submission" date="2017-02" db="EMBL/GenBank/DDBJ databases">
        <authorList>
            <person name="Varghese N."/>
            <person name="Submissions S."/>
        </authorList>
    </citation>
    <scope>NUCLEOTIDE SEQUENCE [LARGE SCALE GENOMIC DNA]</scope>
    <source>
        <strain evidence="4">DSM 22385</strain>
    </source>
</reference>
<feature type="domain" description="Signal transduction histidine kinase internal region" evidence="2">
    <location>
        <begin position="440"/>
        <end position="518"/>
    </location>
</feature>
<dbReference type="InterPro" id="IPR011990">
    <property type="entry name" value="TPR-like_helical_dom_sf"/>
</dbReference>
<accession>A0A1T5B897</accession>
<dbReference type="STRING" id="572036.SAMN05661099_1402"/>
<dbReference type="InterPro" id="IPR050640">
    <property type="entry name" value="Bact_2-comp_sensor_kinase"/>
</dbReference>
<evidence type="ECO:0000259" key="2">
    <source>
        <dbReference type="Pfam" id="PF06580"/>
    </source>
</evidence>
<gene>
    <name evidence="3" type="ORF">SAMN05661099_1402</name>
</gene>
<dbReference type="PANTHER" id="PTHR34220:SF7">
    <property type="entry name" value="SENSOR HISTIDINE KINASE YPDA"/>
    <property type="match status" value="1"/>
</dbReference>
<dbReference type="Pfam" id="PF13424">
    <property type="entry name" value="TPR_12"/>
    <property type="match status" value="1"/>
</dbReference>
<dbReference type="SUPFAM" id="SSF55874">
    <property type="entry name" value="ATPase domain of HSP90 chaperone/DNA topoisomerase II/histidine kinase"/>
    <property type="match status" value="1"/>
</dbReference>
<dbReference type="Pfam" id="PF06580">
    <property type="entry name" value="His_kinase"/>
    <property type="match status" value="1"/>
</dbReference>
<evidence type="ECO:0000313" key="3">
    <source>
        <dbReference type="EMBL" id="SKB43269.1"/>
    </source>
</evidence>
<protein>
    <submittedName>
        <fullName evidence="3">Tetratricopeptide repeat-containing protein</fullName>
    </submittedName>
</protein>
<dbReference type="Gene3D" id="1.25.40.10">
    <property type="entry name" value="Tetratricopeptide repeat domain"/>
    <property type="match status" value="2"/>
</dbReference>
<keyword evidence="4" id="KW-1185">Reference proteome</keyword>
<dbReference type="GO" id="GO:0000155">
    <property type="term" value="F:phosphorelay sensor kinase activity"/>
    <property type="evidence" value="ECO:0007669"/>
    <property type="project" value="InterPro"/>
</dbReference>
<dbReference type="PANTHER" id="PTHR34220">
    <property type="entry name" value="SENSOR HISTIDINE KINASE YPDA"/>
    <property type="match status" value="1"/>
</dbReference>
<organism evidence="3 4">
    <name type="scientific">Daejeonella lutea</name>
    <dbReference type="NCBI Taxonomy" id="572036"/>
    <lineage>
        <taxon>Bacteria</taxon>
        <taxon>Pseudomonadati</taxon>
        <taxon>Bacteroidota</taxon>
        <taxon>Sphingobacteriia</taxon>
        <taxon>Sphingobacteriales</taxon>
        <taxon>Sphingobacteriaceae</taxon>
        <taxon>Daejeonella</taxon>
    </lineage>
</organism>
<keyword evidence="1" id="KW-1133">Transmembrane helix</keyword>
<keyword evidence="1" id="KW-0472">Membrane</keyword>
<dbReference type="InterPro" id="IPR036890">
    <property type="entry name" value="HATPase_C_sf"/>
</dbReference>
<dbReference type="EMBL" id="FUYR01000001">
    <property type="protein sequence ID" value="SKB43269.1"/>
    <property type="molecule type" value="Genomic_DNA"/>
</dbReference>
<feature type="transmembrane region" description="Helical" evidence="1">
    <location>
        <begin position="39"/>
        <end position="63"/>
    </location>
</feature>
<evidence type="ECO:0000256" key="1">
    <source>
        <dbReference type="SAM" id="Phobius"/>
    </source>
</evidence>
<dbReference type="InterPro" id="IPR010559">
    <property type="entry name" value="Sig_transdc_His_kin_internal"/>
</dbReference>
<dbReference type="InterPro" id="IPR019734">
    <property type="entry name" value="TPR_rpt"/>
</dbReference>
<proteinExistence type="predicted"/>
<feature type="transmembrane region" description="Helical" evidence="1">
    <location>
        <begin position="398"/>
        <end position="420"/>
    </location>
</feature>
<name>A0A1T5B897_9SPHI</name>
<dbReference type="Gene3D" id="3.30.565.10">
    <property type="entry name" value="Histidine kinase-like ATPase, C-terminal domain"/>
    <property type="match status" value="1"/>
</dbReference>
<dbReference type="SUPFAM" id="SSF48452">
    <property type="entry name" value="TPR-like"/>
    <property type="match status" value="1"/>
</dbReference>
<dbReference type="GO" id="GO:0016020">
    <property type="term" value="C:membrane"/>
    <property type="evidence" value="ECO:0007669"/>
    <property type="project" value="InterPro"/>
</dbReference>
<dbReference type="Proteomes" id="UP000189981">
    <property type="component" value="Unassembled WGS sequence"/>
</dbReference>
<sequence length="638" mass="73573">MWGISPLFLFTGNRLNLSFSIVIPRRLKIAHSSTVKKKFYSYLVYFLLCGCVIISIAHFTGVIPIRNIFLSSNNSSPDFLADSVRVRSLNKMAFKIRLADPKKTILIATKALKLAKKINYIPGVAEANRVAGVGFSYLENTPMATKHYIEALRFYKQLGDKRNVARIYNNVGNLYKYSNYDKALKHYNNGLKIAKNINDEELTAGMYFNTALIYSKRFQYEKSMDNFDRSYGIFKKLKDTTSIAIYFQNTGHVFHRMGEIDSAKTRLFKGISTAKDLGLYSTLGGCYLSLGYIYLQQDQFTLCEQTIGEGMKYASKVNSLTLDNDFTRLFYELELKRKNYRKALKYLALVYHNDSLLLNENQSSNIDFNSQHFLQQQKIQEKELIIAEQKYREARTGWIITLGILILLLTVGVVLAWYFIREKKRRREEVLIQNKITTLEQKALHAMMNPHFVFNVMNSIQHFVNQSDLKQANQVLSGFARLARKHLEICINSTISVQEELVYLELYLSMEKTRFPDKMNYIISFDKDIDTDEITIPSMLIQPFLENAIWHGIMPKEVGGNVSVHFDMIDTNLLVKIIDDGIGILNSEKLKKTRHVSRGMTLIRERISLLNRLNKHEISIDQRQTGESGTEILIKIPI</sequence>
<evidence type="ECO:0000313" key="4">
    <source>
        <dbReference type="Proteomes" id="UP000189981"/>
    </source>
</evidence>
<dbReference type="SMART" id="SM00028">
    <property type="entry name" value="TPR"/>
    <property type="match status" value="5"/>
</dbReference>
<dbReference type="AlphaFoldDB" id="A0A1T5B897"/>